<dbReference type="AlphaFoldDB" id="A0A073K3F3"/>
<evidence type="ECO:0000313" key="2">
    <source>
        <dbReference type="EMBL" id="MRG83579.1"/>
    </source>
</evidence>
<evidence type="ECO:0000313" key="3">
    <source>
        <dbReference type="Proteomes" id="UP000027731"/>
    </source>
</evidence>
<proteinExistence type="predicted"/>
<comment type="caution">
    <text evidence="1">The sequence shown here is derived from an EMBL/GenBank/DDBJ whole genome shotgun (WGS) entry which is preliminary data.</text>
</comment>
<reference evidence="2 4" key="2">
    <citation type="submission" date="2019-11" db="EMBL/GenBank/DDBJ databases">
        <title>Draft genome sequence of 12 host-associated Lactobacillus reuteri rodent strains.</title>
        <authorList>
            <person name="Zhang S."/>
            <person name="Ozcam M."/>
            <person name="Van Pijkeren J.P."/>
        </authorList>
    </citation>
    <scope>NUCLEOTIDE SEQUENCE [LARGE SCALE GENOMIC DNA]</scope>
    <source>
        <strain evidence="2 4">L1604-1</strain>
    </source>
</reference>
<dbReference type="EMBL" id="JOSX01000007">
    <property type="protein sequence ID" value="KEK16420.1"/>
    <property type="molecule type" value="Genomic_DNA"/>
</dbReference>
<protein>
    <submittedName>
        <fullName evidence="1">Uncharacterized protein</fullName>
    </submittedName>
</protein>
<gene>
    <name evidence="2" type="ORF">GIX80_04085</name>
    <name evidence="1" type="ORF">LR3_05840</name>
</gene>
<dbReference type="Proteomes" id="UP000441557">
    <property type="component" value="Unassembled WGS sequence"/>
</dbReference>
<organism evidence="1 3">
    <name type="scientific">Limosilactobacillus reuteri</name>
    <name type="common">Lactobacillus reuteri</name>
    <dbReference type="NCBI Taxonomy" id="1598"/>
    <lineage>
        <taxon>Bacteria</taxon>
        <taxon>Bacillati</taxon>
        <taxon>Bacillota</taxon>
        <taxon>Bacilli</taxon>
        <taxon>Lactobacillales</taxon>
        <taxon>Lactobacillaceae</taxon>
        <taxon>Limosilactobacillus</taxon>
    </lineage>
</organism>
<name>A0A073K3F3_LIMRT</name>
<evidence type="ECO:0000313" key="1">
    <source>
        <dbReference type="EMBL" id="KEK16420.1"/>
    </source>
</evidence>
<dbReference type="EMBL" id="WJMZ01000003">
    <property type="protein sequence ID" value="MRG83579.1"/>
    <property type="molecule type" value="Genomic_DNA"/>
</dbReference>
<evidence type="ECO:0000313" key="4">
    <source>
        <dbReference type="Proteomes" id="UP000441557"/>
    </source>
</evidence>
<reference evidence="1 3" key="1">
    <citation type="submission" date="2014-06" db="EMBL/GenBank/DDBJ databases">
        <title>Genetic determinant of reutericyclin biosynthesis of Lactobacillus reuteri.</title>
        <authorList>
            <person name="Lin X."/>
            <person name="Duar R."/>
            <person name="Walter J."/>
            <person name="Gaenzle M."/>
        </authorList>
    </citation>
    <scope>NUCLEOTIDE SEQUENCE [LARGE SCALE GENOMIC DNA]</scope>
    <source>
        <strain evidence="1 3">LTH2584</strain>
    </source>
</reference>
<dbReference type="PATRIC" id="fig|1598.90.peg.268"/>
<sequence>MNETQQDQYLQAQKLIAEEKWQEASDILEDLINQVDDSEIGRLTIIALYHSQQYTRACTYLFEYLEVMFDSLADAQIAIKILCQNELFVLARQVISSLSQWQEDLLTIVTMGEEKSRQEYQETLQTRLRDFYHLGDYSLEEQQSRLQAAFKLPLNEFITGAKFLLRDPYTHPLVKSSLVELLSKLQVADPVTVYWLDKKEYTVVPADIQPLNLLPVVSEGKRLITEKCGNQNPQTEKMAIQEFQLQVMFLYPRINQIIKDIDEWTDVLIARIEGKKVATNTVSSTWQERLGKQIDELIEKH</sequence>
<dbReference type="Proteomes" id="UP000027731">
    <property type="component" value="Unassembled WGS sequence"/>
</dbReference>
<accession>A0A073K3F3</accession>
<dbReference type="RefSeq" id="WP_035168142.1">
    <property type="nucleotide sequence ID" value="NZ_JAFFPO010000007.1"/>
</dbReference>